<reference evidence="10 11" key="1">
    <citation type="submission" date="2016-10" db="EMBL/GenBank/DDBJ databases">
        <authorList>
            <person name="de Groot N.N."/>
        </authorList>
    </citation>
    <scope>NUCLEOTIDE SEQUENCE [LARGE SCALE GENOMIC DNA]</scope>
    <source>
        <strain evidence="10 11">DSM 43794</strain>
    </source>
</reference>
<dbReference type="GO" id="GO:0004075">
    <property type="term" value="F:biotin carboxylase activity"/>
    <property type="evidence" value="ECO:0007669"/>
    <property type="project" value="UniProtKB-EC"/>
</dbReference>
<dbReference type="STRING" id="35622.SAMN04489764_0364"/>
<dbReference type="Pfam" id="PF00289">
    <property type="entry name" value="Biotin_carb_N"/>
    <property type="match status" value="1"/>
</dbReference>
<dbReference type="Pfam" id="PF02786">
    <property type="entry name" value="CPSase_L_D2"/>
    <property type="match status" value="1"/>
</dbReference>
<dbReference type="PANTHER" id="PTHR48095:SF2">
    <property type="entry name" value="BIOTIN CARBOXYLASE, CHLOROPLASTIC"/>
    <property type="match status" value="1"/>
</dbReference>
<dbReference type="InterPro" id="IPR005479">
    <property type="entry name" value="CPAse_ATP-bd"/>
</dbReference>
<dbReference type="PROSITE" id="PS50979">
    <property type="entry name" value="BC"/>
    <property type="match status" value="1"/>
</dbReference>
<keyword evidence="4 7" id="KW-0547">Nucleotide-binding</keyword>
<evidence type="ECO:0000256" key="3">
    <source>
        <dbReference type="ARBA" id="ARBA00022598"/>
    </source>
</evidence>
<dbReference type="EMBL" id="FNKK01000002">
    <property type="protein sequence ID" value="SDQ35683.1"/>
    <property type="molecule type" value="Genomic_DNA"/>
</dbReference>
<accession>A0A1H1A7P7</accession>
<dbReference type="FunFam" id="3.30.1490.20:FF:000003">
    <property type="entry name" value="acetyl-CoA carboxylase isoform X1"/>
    <property type="match status" value="1"/>
</dbReference>
<dbReference type="EC" id="6.3.4.14" evidence="2"/>
<evidence type="ECO:0000313" key="11">
    <source>
        <dbReference type="Proteomes" id="UP000217103"/>
    </source>
</evidence>
<dbReference type="InterPro" id="IPR011054">
    <property type="entry name" value="Rudment_hybrid_motif"/>
</dbReference>
<keyword evidence="3" id="KW-0436">Ligase</keyword>
<dbReference type="PROSITE" id="PS50975">
    <property type="entry name" value="ATP_GRASP"/>
    <property type="match status" value="1"/>
</dbReference>
<dbReference type="InterPro" id="IPR011761">
    <property type="entry name" value="ATP-grasp"/>
</dbReference>
<organism evidence="10 11">
    <name type="scientific">Thermostaphylospora chromogena</name>
    <dbReference type="NCBI Taxonomy" id="35622"/>
    <lineage>
        <taxon>Bacteria</taxon>
        <taxon>Bacillati</taxon>
        <taxon>Actinomycetota</taxon>
        <taxon>Actinomycetes</taxon>
        <taxon>Streptosporangiales</taxon>
        <taxon>Thermomonosporaceae</taxon>
        <taxon>Thermostaphylospora</taxon>
    </lineage>
</organism>
<evidence type="ECO:0000259" key="8">
    <source>
        <dbReference type="PROSITE" id="PS50975"/>
    </source>
</evidence>
<evidence type="ECO:0000256" key="4">
    <source>
        <dbReference type="ARBA" id="ARBA00022741"/>
    </source>
</evidence>
<evidence type="ECO:0000256" key="1">
    <source>
        <dbReference type="ARBA" id="ARBA00003761"/>
    </source>
</evidence>
<dbReference type="InterPro" id="IPR005482">
    <property type="entry name" value="Biotin_COase_C"/>
</dbReference>
<evidence type="ECO:0000313" key="10">
    <source>
        <dbReference type="EMBL" id="SDQ35683.1"/>
    </source>
</evidence>
<dbReference type="Pfam" id="PF02785">
    <property type="entry name" value="Biotin_carb_C"/>
    <property type="match status" value="1"/>
</dbReference>
<feature type="domain" description="Biotin carboxylation" evidence="9">
    <location>
        <begin position="12"/>
        <end position="456"/>
    </location>
</feature>
<feature type="domain" description="ATP-grasp" evidence="8">
    <location>
        <begin position="130"/>
        <end position="327"/>
    </location>
</feature>
<dbReference type="InterPro" id="IPR005481">
    <property type="entry name" value="BC-like_N"/>
</dbReference>
<protein>
    <recommendedName>
        <fullName evidence="2">biotin carboxylase</fullName>
        <ecNumber evidence="2">6.3.4.14</ecNumber>
    </recommendedName>
</protein>
<evidence type="ECO:0000256" key="7">
    <source>
        <dbReference type="PROSITE-ProRule" id="PRU00409"/>
    </source>
</evidence>
<dbReference type="Gene3D" id="3.30.470.20">
    <property type="entry name" value="ATP-grasp fold, B domain"/>
    <property type="match status" value="1"/>
</dbReference>
<dbReference type="GO" id="GO:0046872">
    <property type="term" value="F:metal ion binding"/>
    <property type="evidence" value="ECO:0007669"/>
    <property type="project" value="InterPro"/>
</dbReference>
<keyword evidence="5 7" id="KW-0067">ATP-binding</keyword>
<dbReference type="SUPFAM" id="SSF52440">
    <property type="entry name" value="PreATP-grasp domain"/>
    <property type="match status" value="1"/>
</dbReference>
<dbReference type="SUPFAM" id="SSF51246">
    <property type="entry name" value="Rudiment single hybrid motif"/>
    <property type="match status" value="1"/>
</dbReference>
<dbReference type="AlphaFoldDB" id="A0A1H1A7P7"/>
<comment type="catalytic activity">
    <reaction evidence="6">
        <text>N(6)-biotinyl-L-lysyl-[protein] + hydrogencarbonate + ATP = N(6)-carboxybiotinyl-L-lysyl-[protein] + ADP + phosphate + H(+)</text>
        <dbReference type="Rhea" id="RHEA:13501"/>
        <dbReference type="Rhea" id="RHEA-COMP:10505"/>
        <dbReference type="Rhea" id="RHEA-COMP:10506"/>
        <dbReference type="ChEBI" id="CHEBI:15378"/>
        <dbReference type="ChEBI" id="CHEBI:17544"/>
        <dbReference type="ChEBI" id="CHEBI:30616"/>
        <dbReference type="ChEBI" id="CHEBI:43474"/>
        <dbReference type="ChEBI" id="CHEBI:83144"/>
        <dbReference type="ChEBI" id="CHEBI:83145"/>
        <dbReference type="ChEBI" id="CHEBI:456216"/>
        <dbReference type="EC" id="6.3.4.14"/>
    </reaction>
</comment>
<dbReference type="GO" id="GO:0005524">
    <property type="term" value="F:ATP binding"/>
    <property type="evidence" value="ECO:0007669"/>
    <property type="project" value="UniProtKB-UniRule"/>
</dbReference>
<gene>
    <name evidence="10" type="ORF">SAMN04489764_0364</name>
</gene>
<comment type="function">
    <text evidence="1">This protein is a component of the acetyl coenzyme A carboxylase complex; first, biotin carboxylase catalyzes the carboxylation of the carrier protein and then the transcarboxylase transfers the carboxyl group to form malonyl-CoA.</text>
</comment>
<evidence type="ECO:0000259" key="9">
    <source>
        <dbReference type="PROSITE" id="PS50979"/>
    </source>
</evidence>
<evidence type="ECO:0000256" key="5">
    <source>
        <dbReference type="ARBA" id="ARBA00022840"/>
    </source>
</evidence>
<dbReference type="InterPro" id="IPR011764">
    <property type="entry name" value="Biotin_carboxylation_dom"/>
</dbReference>
<evidence type="ECO:0000256" key="2">
    <source>
        <dbReference type="ARBA" id="ARBA00013263"/>
    </source>
</evidence>
<evidence type="ECO:0000256" key="6">
    <source>
        <dbReference type="ARBA" id="ARBA00048600"/>
    </source>
</evidence>
<dbReference type="InterPro" id="IPR051602">
    <property type="entry name" value="ACC_Biotin_Carboxylase"/>
</dbReference>
<name>A0A1H1A7P7_9ACTN</name>
<proteinExistence type="predicted"/>
<dbReference type="Proteomes" id="UP000217103">
    <property type="component" value="Unassembled WGS sequence"/>
</dbReference>
<dbReference type="SMART" id="SM00878">
    <property type="entry name" value="Biotin_carb_C"/>
    <property type="match status" value="1"/>
</dbReference>
<dbReference type="PANTHER" id="PTHR48095">
    <property type="entry name" value="PYRUVATE CARBOXYLASE SUBUNIT A"/>
    <property type="match status" value="1"/>
</dbReference>
<dbReference type="PROSITE" id="PS00866">
    <property type="entry name" value="CPSASE_1"/>
    <property type="match status" value="1"/>
</dbReference>
<sequence length="460" mass="48616">MTTATAPMGERMFGTILIANRGEIALRIARTCRELGIRTVAVHSTVDRSTAARFADETIQIGPPPARRSYLNAPAILQAALQAGAEAIHPGYGFLSEDPDFAEACEDTGVTFIGPPAPVLARLGDKTMALRSAADAGLPVLPWSGGTVENAAEAGSAAAEIGFPVIVKAAAGGGGRGMAVVDTARELPSAFARVSSAAAAVFGDGRVYLEKYIDKARHVEVQILADRHGNVVHLGARDCSVQRRHQKLIEESPIPGAPADLTERLCEAAVRGARAVGYVGAGTFEFLLDDEGVFHFIEANCRIQVEHPVTEMVTGVDIVREQILIAAGSPLSIRQDDVTVRGAALECRINAEDPARGFLPCPGRVERLTLPGGPFVRVDGYLDQGLDVPAQYDSLLAKVVVWAPDRRQAIARMDRALGECSVSGVPTTIGFLRGILAHPRFHAAEHSTAFVESLIGADAS</sequence>
<keyword evidence="11" id="KW-1185">Reference proteome</keyword>
<dbReference type="NCBIfam" id="NF006367">
    <property type="entry name" value="PRK08591.1"/>
    <property type="match status" value="1"/>
</dbReference>
<dbReference type="InterPro" id="IPR016185">
    <property type="entry name" value="PreATP-grasp_dom_sf"/>
</dbReference>
<dbReference type="SUPFAM" id="SSF56059">
    <property type="entry name" value="Glutathione synthetase ATP-binding domain-like"/>
    <property type="match status" value="1"/>
</dbReference>